<dbReference type="Proteomes" id="UP000823941">
    <property type="component" value="Chromosome 1"/>
</dbReference>
<evidence type="ECO:0000313" key="2">
    <source>
        <dbReference type="Proteomes" id="UP000823941"/>
    </source>
</evidence>
<protein>
    <submittedName>
        <fullName evidence="1">Uncharacterized protein</fullName>
    </submittedName>
</protein>
<gene>
    <name evidence="1" type="ORF">JYU34_000374</name>
</gene>
<accession>A0ABQ7R7I5</accession>
<name>A0ABQ7R7I5_PLUXY</name>
<comment type="caution">
    <text evidence="1">The sequence shown here is derived from an EMBL/GenBank/DDBJ whole genome shotgun (WGS) entry which is preliminary data.</text>
</comment>
<evidence type="ECO:0000313" key="1">
    <source>
        <dbReference type="EMBL" id="KAG7313270.1"/>
    </source>
</evidence>
<keyword evidence="2" id="KW-1185">Reference proteome</keyword>
<sequence length="126" mass="15030">QRAVLKVMMSRPFRYSTRQLYLDSNLLTVRQLYVLKVVLRRHSSLSTEMVSRYSNSRTGKNIIPTTKHRTYFSGQNYFHQSARIYNKINKQLGIYSHNKHECKNIVTEFLLKLSYDDTENLLKPWL</sequence>
<proteinExistence type="predicted"/>
<dbReference type="EMBL" id="JAHIBW010000001">
    <property type="protein sequence ID" value="KAG7313270.1"/>
    <property type="molecule type" value="Genomic_DNA"/>
</dbReference>
<reference evidence="1 2" key="1">
    <citation type="submission" date="2021-06" db="EMBL/GenBank/DDBJ databases">
        <title>A haploid diamondback moth (Plutella xylostella L.) genome assembly resolves 31 chromosomes and identifies a diamide resistance mutation.</title>
        <authorList>
            <person name="Ward C.M."/>
            <person name="Perry K.D."/>
            <person name="Baker G."/>
            <person name="Powis K."/>
            <person name="Heckel D.G."/>
            <person name="Baxter S.W."/>
        </authorList>
    </citation>
    <scope>NUCLEOTIDE SEQUENCE [LARGE SCALE GENOMIC DNA]</scope>
    <source>
        <strain evidence="1 2">LV</strain>
        <tissue evidence="1">Single pupa</tissue>
    </source>
</reference>
<feature type="non-terminal residue" evidence="1">
    <location>
        <position position="1"/>
    </location>
</feature>
<organism evidence="1 2">
    <name type="scientific">Plutella xylostella</name>
    <name type="common">Diamondback moth</name>
    <name type="synonym">Plutella maculipennis</name>
    <dbReference type="NCBI Taxonomy" id="51655"/>
    <lineage>
        <taxon>Eukaryota</taxon>
        <taxon>Metazoa</taxon>
        <taxon>Ecdysozoa</taxon>
        <taxon>Arthropoda</taxon>
        <taxon>Hexapoda</taxon>
        <taxon>Insecta</taxon>
        <taxon>Pterygota</taxon>
        <taxon>Neoptera</taxon>
        <taxon>Endopterygota</taxon>
        <taxon>Lepidoptera</taxon>
        <taxon>Glossata</taxon>
        <taxon>Ditrysia</taxon>
        <taxon>Yponomeutoidea</taxon>
        <taxon>Plutellidae</taxon>
        <taxon>Plutella</taxon>
    </lineage>
</organism>